<comment type="similarity">
    <text evidence="4">Belongs to the transthyretin family. 5-hydroxyisourate hydrolase subfamily.</text>
</comment>
<evidence type="ECO:0000256" key="2">
    <source>
        <dbReference type="ARBA" id="ARBA00002704"/>
    </source>
</evidence>
<evidence type="ECO:0000256" key="5">
    <source>
        <dbReference type="ARBA" id="ARBA00011881"/>
    </source>
</evidence>
<evidence type="ECO:0000256" key="13">
    <source>
        <dbReference type="SAM" id="MobiDB-lite"/>
    </source>
</evidence>
<dbReference type="GO" id="GO:0005777">
    <property type="term" value="C:peroxisome"/>
    <property type="evidence" value="ECO:0007669"/>
    <property type="project" value="UniProtKB-SubCell"/>
</dbReference>
<evidence type="ECO:0000313" key="15">
    <source>
        <dbReference type="Ensembl" id="ENSMMMP00000009567.1"/>
    </source>
</evidence>
<dbReference type="GeneID" id="107143060"/>
<sequence length="188" mass="21068">MAVEVEQRLRATDWWDRTGDGGEGPGWPVPLPVPRSTGMRAAGQDKSSRAAPRLLTLQRHLSCPESSGQEPEDSPLTIHVLDTASGLPIPGLCLHLSQLEDLSQQWTELRKSYTDPDGHCPGLLRTGQMKPGTYKLSFDTEGYWKEMGQESFYPYVEIVFTIINETQKFQLPLLLSPWSYSTYRGSQS</sequence>
<keyword evidence="8" id="KW-0659">Purine metabolism</keyword>
<accession>A0A8C5Z9J3</accession>
<evidence type="ECO:0000256" key="6">
    <source>
        <dbReference type="ARBA" id="ARBA00012609"/>
    </source>
</evidence>
<dbReference type="Gene3D" id="2.60.40.180">
    <property type="entry name" value="Transthyretin/hydroxyisourate hydrolase domain"/>
    <property type="match status" value="1"/>
</dbReference>
<dbReference type="InterPro" id="IPR036817">
    <property type="entry name" value="Transthyretin/HIU_hydrolase_sf"/>
</dbReference>
<name>A0A8C5Z9J3_MARMA</name>
<evidence type="ECO:0000256" key="9">
    <source>
        <dbReference type="ARBA" id="ARBA00022801"/>
    </source>
</evidence>
<comment type="catalytic activity">
    <reaction evidence="1">
        <text>5-hydroxyisourate + H2O = 5-hydroxy-2-oxo-4-ureido-2,5-dihydro-1H-imidazole-5-carboxylate + H(+)</text>
        <dbReference type="Rhea" id="RHEA:23736"/>
        <dbReference type="ChEBI" id="CHEBI:15377"/>
        <dbReference type="ChEBI" id="CHEBI:15378"/>
        <dbReference type="ChEBI" id="CHEBI:18072"/>
        <dbReference type="ChEBI" id="CHEBI:58639"/>
        <dbReference type="EC" id="3.5.2.17"/>
    </reaction>
</comment>
<dbReference type="GO" id="GO:0033971">
    <property type="term" value="F:hydroxyisourate hydrolase activity"/>
    <property type="evidence" value="ECO:0007669"/>
    <property type="project" value="UniProtKB-EC"/>
</dbReference>
<dbReference type="RefSeq" id="XP_015342174.1">
    <property type="nucleotide sequence ID" value="XM_015486688.1"/>
</dbReference>
<organism evidence="15 16">
    <name type="scientific">Marmota marmota marmota</name>
    <name type="common">Alpine marmot</name>
    <dbReference type="NCBI Taxonomy" id="9994"/>
    <lineage>
        <taxon>Eukaryota</taxon>
        <taxon>Metazoa</taxon>
        <taxon>Chordata</taxon>
        <taxon>Craniata</taxon>
        <taxon>Vertebrata</taxon>
        <taxon>Euteleostomi</taxon>
        <taxon>Mammalia</taxon>
        <taxon>Eutheria</taxon>
        <taxon>Euarchontoglires</taxon>
        <taxon>Glires</taxon>
        <taxon>Rodentia</taxon>
        <taxon>Sciuromorpha</taxon>
        <taxon>Sciuridae</taxon>
        <taxon>Xerinae</taxon>
        <taxon>Marmotini</taxon>
        <taxon>Marmota</taxon>
    </lineage>
</organism>
<evidence type="ECO:0000313" key="16">
    <source>
        <dbReference type="Proteomes" id="UP000694407"/>
    </source>
</evidence>
<keyword evidence="16" id="KW-1185">Reference proteome</keyword>
<dbReference type="FunFam" id="2.60.40.180:FF:000004">
    <property type="entry name" value="5-hydroxyisourate hydrolase"/>
    <property type="match status" value="1"/>
</dbReference>
<evidence type="ECO:0000256" key="1">
    <source>
        <dbReference type="ARBA" id="ARBA00001043"/>
    </source>
</evidence>
<dbReference type="OrthoDB" id="10265230at2759"/>
<keyword evidence="10" id="KW-0576">Peroxisome</keyword>
<evidence type="ECO:0000259" key="14">
    <source>
        <dbReference type="SMART" id="SM00095"/>
    </source>
</evidence>
<dbReference type="GO" id="GO:0006144">
    <property type="term" value="P:purine nucleobase metabolic process"/>
    <property type="evidence" value="ECO:0007669"/>
    <property type="project" value="UniProtKB-KW"/>
</dbReference>
<dbReference type="Ensembl" id="ENSMMMT00000010907.1">
    <property type="protein sequence ID" value="ENSMMMP00000009567.1"/>
    <property type="gene ID" value="ENSMMMG00000008530.1"/>
</dbReference>
<dbReference type="GeneTree" id="ENSGT00940000153229"/>
<protein>
    <recommendedName>
        <fullName evidence="7">5-hydroxyisourate hydrolase</fullName>
        <ecNumber evidence="6">3.5.2.17</ecNumber>
    </recommendedName>
    <alternativeName>
        <fullName evidence="12">Transthyretin-related protein</fullName>
    </alternativeName>
</protein>
<reference evidence="15" key="2">
    <citation type="submission" date="2025-09" db="UniProtKB">
        <authorList>
            <consortium name="Ensembl"/>
        </authorList>
    </citation>
    <scope>IDENTIFICATION</scope>
</reference>
<dbReference type="PANTHER" id="PTHR10395:SF11">
    <property type="entry name" value="5-HYDROXYISOURATE HYDROLASE"/>
    <property type="match status" value="1"/>
</dbReference>
<comment type="subcellular location">
    <subcellularLocation>
        <location evidence="3">Peroxisome</location>
    </subcellularLocation>
</comment>
<dbReference type="NCBIfam" id="TIGR02962">
    <property type="entry name" value="hdxy_isourate"/>
    <property type="match status" value="1"/>
</dbReference>
<dbReference type="Proteomes" id="UP000694407">
    <property type="component" value="Unplaced"/>
</dbReference>
<feature type="domain" description="Transthyretin/hydroxyisourate hydrolase" evidence="14">
    <location>
        <begin position="71"/>
        <end position="188"/>
    </location>
</feature>
<dbReference type="InterPro" id="IPR023416">
    <property type="entry name" value="Transthyretin/HIU_hydrolase_d"/>
</dbReference>
<feature type="region of interest" description="Disordered" evidence="13">
    <location>
        <begin position="1"/>
        <end position="50"/>
    </location>
</feature>
<dbReference type="PRINTS" id="PR00189">
    <property type="entry name" value="TRNSTHYRETIN"/>
</dbReference>
<comment type="pathway">
    <text evidence="11">Purine metabolism; urate degradation; (S)-allantoin from urate: step 2/3.</text>
</comment>
<dbReference type="CDD" id="cd05822">
    <property type="entry name" value="TLP_HIUase"/>
    <property type="match status" value="1"/>
</dbReference>
<evidence type="ECO:0000256" key="7">
    <source>
        <dbReference type="ARBA" id="ARBA00017539"/>
    </source>
</evidence>
<evidence type="ECO:0000256" key="3">
    <source>
        <dbReference type="ARBA" id="ARBA00004275"/>
    </source>
</evidence>
<dbReference type="AlphaFoldDB" id="A0A8C5Z9J3"/>
<evidence type="ECO:0000256" key="11">
    <source>
        <dbReference type="ARBA" id="ARBA00060539"/>
    </source>
</evidence>
<reference evidence="15" key="1">
    <citation type="submission" date="2025-08" db="UniProtKB">
        <authorList>
            <consortium name="Ensembl"/>
        </authorList>
    </citation>
    <scope>IDENTIFICATION</scope>
</reference>
<evidence type="ECO:0000256" key="4">
    <source>
        <dbReference type="ARBA" id="ARBA00009850"/>
    </source>
</evidence>
<dbReference type="PANTHER" id="PTHR10395">
    <property type="entry name" value="URICASE AND TRANSTHYRETIN-RELATED"/>
    <property type="match status" value="1"/>
</dbReference>
<evidence type="ECO:0000256" key="10">
    <source>
        <dbReference type="ARBA" id="ARBA00023140"/>
    </source>
</evidence>
<gene>
    <name evidence="15" type="primary">LOC107143060</name>
</gene>
<dbReference type="SUPFAM" id="SSF49472">
    <property type="entry name" value="Transthyretin (synonym: prealbumin)"/>
    <property type="match status" value="1"/>
</dbReference>
<keyword evidence="9" id="KW-0378">Hydrolase</keyword>
<comment type="function">
    <text evidence="2">Catalyzes the hydrolysis of 5-hydroxyisourate (HIU) to 2-oxo-4-hydroxy-4-carboxy-5-ureidoimidazoline (OHCU).</text>
</comment>
<evidence type="ECO:0000256" key="12">
    <source>
        <dbReference type="ARBA" id="ARBA00082459"/>
    </source>
</evidence>
<dbReference type="InterPro" id="IPR000895">
    <property type="entry name" value="Transthyretin/HIU_hydrolase"/>
</dbReference>
<dbReference type="SMART" id="SM00095">
    <property type="entry name" value="TR_THY"/>
    <property type="match status" value="1"/>
</dbReference>
<dbReference type="InterPro" id="IPR014306">
    <property type="entry name" value="Hydroxyisourate_hydrolase"/>
</dbReference>
<dbReference type="EC" id="3.5.2.17" evidence="6"/>
<comment type="subunit">
    <text evidence="5">Homotetramer.</text>
</comment>
<dbReference type="Pfam" id="PF00576">
    <property type="entry name" value="Transthyretin"/>
    <property type="match status" value="1"/>
</dbReference>
<feature type="compositionally biased region" description="Basic and acidic residues" evidence="13">
    <location>
        <begin position="1"/>
        <end position="20"/>
    </location>
</feature>
<evidence type="ECO:0000256" key="8">
    <source>
        <dbReference type="ARBA" id="ARBA00022631"/>
    </source>
</evidence>
<proteinExistence type="inferred from homology"/>